<feature type="active site" evidence="13">
    <location>
        <position position="14"/>
    </location>
</feature>
<dbReference type="KEGG" id="fcz:IMF26_05455"/>
<dbReference type="InterPro" id="IPR016185">
    <property type="entry name" value="PreATP-grasp_dom_sf"/>
</dbReference>
<keyword evidence="8 12" id="KW-0133">Cell shape</keyword>
<evidence type="ECO:0000256" key="4">
    <source>
        <dbReference type="ARBA" id="ARBA00022723"/>
    </source>
</evidence>
<dbReference type="PROSITE" id="PS50975">
    <property type="entry name" value="ATP_GRASP"/>
    <property type="match status" value="1"/>
</dbReference>
<dbReference type="Pfam" id="PF01820">
    <property type="entry name" value="Dala_Dala_lig_N"/>
    <property type="match status" value="1"/>
</dbReference>
<evidence type="ECO:0000256" key="16">
    <source>
        <dbReference type="PROSITE-ProRule" id="PRU00409"/>
    </source>
</evidence>
<dbReference type="SUPFAM" id="SSF52440">
    <property type="entry name" value="PreATP-grasp domain"/>
    <property type="match status" value="1"/>
</dbReference>
<dbReference type="PROSITE" id="PS00844">
    <property type="entry name" value="DALA_DALA_LIGASE_2"/>
    <property type="match status" value="1"/>
</dbReference>
<dbReference type="NCBIfam" id="TIGR01205">
    <property type="entry name" value="D_ala_D_alaTIGR"/>
    <property type="match status" value="1"/>
</dbReference>
<feature type="binding site" evidence="15">
    <location>
        <position position="302"/>
    </location>
    <ligand>
        <name>Mg(2+)</name>
        <dbReference type="ChEBI" id="CHEBI:18420"/>
        <label>1</label>
    </ligand>
</feature>
<comment type="pathway">
    <text evidence="12">Cell wall biogenesis; peptidoglycan biosynthesis.</text>
</comment>
<dbReference type="EMBL" id="CP062796">
    <property type="protein sequence ID" value="QUL99484.1"/>
    <property type="molecule type" value="Genomic_DNA"/>
</dbReference>
<dbReference type="InterPro" id="IPR011095">
    <property type="entry name" value="Dala_Dala_lig_C"/>
</dbReference>
<dbReference type="GO" id="GO:0008716">
    <property type="term" value="F:D-alanine-D-alanine ligase activity"/>
    <property type="evidence" value="ECO:0007669"/>
    <property type="project" value="UniProtKB-UniRule"/>
</dbReference>
<dbReference type="InterPro" id="IPR011127">
    <property type="entry name" value="Dala_Dala_lig_N"/>
</dbReference>
<dbReference type="GO" id="GO:0071555">
    <property type="term" value="P:cell wall organization"/>
    <property type="evidence" value="ECO:0007669"/>
    <property type="project" value="UniProtKB-KW"/>
</dbReference>
<comment type="subcellular location">
    <subcellularLocation>
        <location evidence="12">Cytoplasm</location>
    </subcellularLocation>
</comment>
<dbReference type="InterPro" id="IPR000291">
    <property type="entry name" value="D-Ala_lig_Van_CS"/>
</dbReference>
<feature type="binding site" evidence="15">
    <location>
        <position position="316"/>
    </location>
    <ligand>
        <name>Mg(2+)</name>
        <dbReference type="ChEBI" id="CHEBI:18420"/>
        <label>1</label>
    </ligand>
</feature>
<feature type="binding site" evidence="14">
    <location>
        <position position="138"/>
    </location>
    <ligand>
        <name>ATP</name>
        <dbReference type="ChEBI" id="CHEBI:30616"/>
    </ligand>
</feature>
<evidence type="ECO:0000259" key="17">
    <source>
        <dbReference type="PROSITE" id="PS50975"/>
    </source>
</evidence>
<dbReference type="InterPro" id="IPR005905">
    <property type="entry name" value="D_ala_D_ala"/>
</dbReference>
<feature type="binding site" evidence="14">
    <location>
        <begin position="315"/>
        <end position="316"/>
    </location>
    <ligand>
        <name>ATP</name>
        <dbReference type="ChEBI" id="CHEBI:30616"/>
    </ligand>
</feature>
<evidence type="ECO:0000256" key="12">
    <source>
        <dbReference type="HAMAP-Rule" id="MF_00047"/>
    </source>
</evidence>
<evidence type="ECO:0000256" key="14">
    <source>
        <dbReference type="PIRSR" id="PIRSR039102-2"/>
    </source>
</evidence>
<evidence type="ECO:0000256" key="7">
    <source>
        <dbReference type="ARBA" id="ARBA00022842"/>
    </source>
</evidence>
<dbReference type="PROSITE" id="PS00843">
    <property type="entry name" value="DALA_DALA_LIGASE_1"/>
    <property type="match status" value="1"/>
</dbReference>
<dbReference type="FunFam" id="3.30.470.20:FF:000008">
    <property type="entry name" value="D-alanine--D-alanine ligase"/>
    <property type="match status" value="1"/>
</dbReference>
<dbReference type="GO" id="GO:0005524">
    <property type="term" value="F:ATP binding"/>
    <property type="evidence" value="ECO:0007669"/>
    <property type="project" value="UniProtKB-UniRule"/>
</dbReference>
<comment type="similarity">
    <text evidence="2 12">Belongs to the D-alanine--D-alanine ligase family.</text>
</comment>
<feature type="binding site" evidence="14">
    <location>
        <begin position="191"/>
        <end position="192"/>
    </location>
    <ligand>
        <name>ATP</name>
        <dbReference type="ChEBI" id="CHEBI:30616"/>
    </ligand>
</feature>
<comment type="catalytic activity">
    <reaction evidence="12">
        <text>2 D-alanine + ATP = D-alanyl-D-alanine + ADP + phosphate + H(+)</text>
        <dbReference type="Rhea" id="RHEA:11224"/>
        <dbReference type="ChEBI" id="CHEBI:15378"/>
        <dbReference type="ChEBI" id="CHEBI:30616"/>
        <dbReference type="ChEBI" id="CHEBI:43474"/>
        <dbReference type="ChEBI" id="CHEBI:57416"/>
        <dbReference type="ChEBI" id="CHEBI:57822"/>
        <dbReference type="ChEBI" id="CHEBI:456216"/>
        <dbReference type="EC" id="6.3.2.4"/>
    </reaction>
</comment>
<reference evidence="18" key="2">
    <citation type="journal article" date="2023" name="Biology">
        <title>Prokaryotic Life Associated with Coal-Fire Gas Vents Revealed by Metagenomics.</title>
        <authorList>
            <person name="Kadnikov V.V."/>
            <person name="Mardanov A.V."/>
            <person name="Beletsky A.V."/>
            <person name="Karnachuk O.V."/>
            <person name="Ravin N.V."/>
        </authorList>
    </citation>
    <scope>NUCLEOTIDE SEQUENCE</scope>
    <source>
        <strain evidence="18">Bu02</strain>
    </source>
</reference>
<evidence type="ECO:0000256" key="11">
    <source>
        <dbReference type="ARBA" id="ARBA00023316"/>
    </source>
</evidence>
<dbReference type="AlphaFoldDB" id="A0AAT9LEM3"/>
<dbReference type="GO" id="GO:0008360">
    <property type="term" value="P:regulation of cell shape"/>
    <property type="evidence" value="ECO:0007669"/>
    <property type="project" value="UniProtKB-KW"/>
</dbReference>
<organism evidence="18">
    <name type="scientific">Candidatus Fermentithermobacillus carboniphilus</name>
    <dbReference type="NCBI Taxonomy" id="3085328"/>
    <lineage>
        <taxon>Bacteria</taxon>
        <taxon>Bacillati</taxon>
        <taxon>Bacillota</taxon>
        <taxon>Candidatus Fermentithermobacillia</taxon>
        <taxon>Candidatus Fermentithermobacillales</taxon>
        <taxon>Candidatus Fermentithermobacillaceae</taxon>
        <taxon>Candidatus Fermentithermobacillus</taxon>
    </lineage>
</organism>
<dbReference type="SUPFAM" id="SSF56059">
    <property type="entry name" value="Glutathione synthetase ATP-binding domain-like"/>
    <property type="match status" value="1"/>
</dbReference>
<dbReference type="GO" id="GO:0009252">
    <property type="term" value="P:peptidoglycan biosynthetic process"/>
    <property type="evidence" value="ECO:0007669"/>
    <property type="project" value="UniProtKB-UniRule"/>
</dbReference>
<name>A0AAT9LEM3_9FIRM</name>
<dbReference type="PANTHER" id="PTHR23132">
    <property type="entry name" value="D-ALANINE--D-ALANINE LIGASE"/>
    <property type="match status" value="1"/>
</dbReference>
<evidence type="ECO:0000256" key="13">
    <source>
        <dbReference type="PIRSR" id="PIRSR039102-1"/>
    </source>
</evidence>
<comment type="cofactor">
    <cofactor evidence="1">
        <name>Mn(2+)</name>
        <dbReference type="ChEBI" id="CHEBI:29035"/>
    </cofactor>
</comment>
<feature type="binding site" evidence="15">
    <location>
        <position position="318"/>
    </location>
    <ligand>
        <name>Mg(2+)</name>
        <dbReference type="ChEBI" id="CHEBI:18420"/>
        <label>2</label>
    </ligand>
</feature>
<dbReference type="Gene3D" id="3.30.470.20">
    <property type="entry name" value="ATP-grasp fold, B domain"/>
    <property type="match status" value="1"/>
</dbReference>
<evidence type="ECO:0000256" key="3">
    <source>
        <dbReference type="ARBA" id="ARBA00022598"/>
    </source>
</evidence>
<feature type="binding site" evidence="14">
    <location>
        <begin position="221"/>
        <end position="229"/>
    </location>
    <ligand>
        <name>ATP</name>
        <dbReference type="ChEBI" id="CHEBI:30616"/>
    </ligand>
</feature>
<dbReference type="PANTHER" id="PTHR23132:SF25">
    <property type="entry name" value="D-ALANINE--D-ALANINE LIGASE A"/>
    <property type="match status" value="1"/>
</dbReference>
<evidence type="ECO:0000256" key="15">
    <source>
        <dbReference type="PIRSR" id="PIRSR039102-3"/>
    </source>
</evidence>
<dbReference type="EC" id="6.3.2.4" evidence="12"/>
<keyword evidence="10 15" id="KW-0464">Manganese</keyword>
<dbReference type="Gene3D" id="3.40.50.20">
    <property type="match status" value="1"/>
</dbReference>
<keyword evidence="7 15" id="KW-0460">Magnesium</keyword>
<evidence type="ECO:0000256" key="1">
    <source>
        <dbReference type="ARBA" id="ARBA00001936"/>
    </source>
</evidence>
<dbReference type="InterPro" id="IPR011761">
    <property type="entry name" value="ATP-grasp"/>
</dbReference>
<protein>
    <recommendedName>
        <fullName evidence="12">D-alanine--D-alanine ligase</fullName>
        <ecNumber evidence="12">6.3.2.4</ecNumber>
    </recommendedName>
    <alternativeName>
        <fullName evidence="12">D-Ala-D-Ala ligase</fullName>
    </alternativeName>
    <alternativeName>
        <fullName evidence="12">D-alanylalanine synthetase</fullName>
    </alternativeName>
</protein>
<dbReference type="GO" id="GO:0005829">
    <property type="term" value="C:cytosol"/>
    <property type="evidence" value="ECO:0007669"/>
    <property type="project" value="TreeGrafter"/>
</dbReference>
<keyword evidence="5 14" id="KW-0547">Nucleotide-binding</keyword>
<evidence type="ECO:0000313" key="18">
    <source>
        <dbReference type="EMBL" id="QUL99484.1"/>
    </source>
</evidence>
<keyword evidence="3 12" id="KW-0436">Ligase</keyword>
<dbReference type="HAMAP" id="MF_00047">
    <property type="entry name" value="Dala_Dala_lig"/>
    <property type="match status" value="1"/>
</dbReference>
<dbReference type="InterPro" id="IPR013815">
    <property type="entry name" value="ATP_grasp_subdomain_1"/>
</dbReference>
<proteinExistence type="inferred from homology"/>
<evidence type="ECO:0000256" key="6">
    <source>
        <dbReference type="ARBA" id="ARBA00022840"/>
    </source>
</evidence>
<dbReference type="NCBIfam" id="NF002528">
    <property type="entry name" value="PRK01966.1-4"/>
    <property type="match status" value="1"/>
</dbReference>
<feature type="binding site" evidence="14">
    <location>
        <begin position="183"/>
        <end position="185"/>
    </location>
    <ligand>
        <name>ATP</name>
        <dbReference type="ChEBI" id="CHEBI:30616"/>
    </ligand>
</feature>
<comment type="cofactor">
    <cofactor evidence="15">
        <name>Mg(2+)</name>
        <dbReference type="ChEBI" id="CHEBI:18420"/>
    </cofactor>
    <cofactor evidence="15">
        <name>Mn(2+)</name>
        <dbReference type="ChEBI" id="CHEBI:29035"/>
    </cofactor>
    <text evidence="15">Binds 2 magnesium or manganese ions per subunit.</text>
</comment>
<feature type="active site" evidence="13">
    <location>
        <position position="191"/>
    </location>
</feature>
<dbReference type="Gene3D" id="3.30.1490.20">
    <property type="entry name" value="ATP-grasp fold, A domain"/>
    <property type="match status" value="1"/>
</dbReference>
<sequence>MKTVALLFGGRSGEHEISVLSARSVFGALRAAGFKVIGVGITREGAWVYIGDCEDFFRKGFAEVTRGHGCPCFILPDPTRQGIWVEDNAKLVKVPVDVVFPALHGLFGEDGTIQGLLEMSGLPYVGAGSLASAICMDKDVTKRVLATHGVPHVPALVIERWVWTKRRDEVLLNLDRLISYPIFVKPSASGSSLGVSKVKRREMLPGALDLAFLYDVKALVEPAKEGFLEVECSVLGNEEPRASVAGQILPSREFYDYEAKYLDESTRLVVPAPLDDALMDKVRKVAVDAFKATGCAGMARVDFFVKPETGEVYVNELNTIPGFTTVSMYPKLWEASGLPYPDLVRTLIDLAFQKKEASWREVRRK</sequence>
<keyword evidence="6 16" id="KW-0067">ATP-binding</keyword>
<evidence type="ECO:0000256" key="2">
    <source>
        <dbReference type="ARBA" id="ARBA00010871"/>
    </source>
</evidence>
<keyword evidence="9 12" id="KW-0573">Peptidoglycan synthesis</keyword>
<accession>A0AAT9LEM3</accession>
<gene>
    <name evidence="12" type="primary">ddl</name>
    <name evidence="18" type="ORF">IMF26_05455</name>
</gene>
<dbReference type="Pfam" id="PF07478">
    <property type="entry name" value="Dala_Dala_lig_C"/>
    <property type="match status" value="1"/>
</dbReference>
<evidence type="ECO:0000256" key="8">
    <source>
        <dbReference type="ARBA" id="ARBA00022960"/>
    </source>
</evidence>
<comment type="function">
    <text evidence="12">Cell wall formation.</text>
</comment>
<feature type="active site" evidence="13">
    <location>
        <position position="327"/>
    </location>
</feature>
<evidence type="ECO:0000256" key="10">
    <source>
        <dbReference type="ARBA" id="ARBA00023211"/>
    </source>
</evidence>
<keyword evidence="12" id="KW-0963">Cytoplasm</keyword>
<evidence type="ECO:0000256" key="5">
    <source>
        <dbReference type="ARBA" id="ARBA00022741"/>
    </source>
</evidence>
<dbReference type="PIRSF" id="PIRSF039102">
    <property type="entry name" value="Ddl/VanB"/>
    <property type="match status" value="1"/>
</dbReference>
<dbReference type="GO" id="GO:0046872">
    <property type="term" value="F:metal ion binding"/>
    <property type="evidence" value="ECO:0007669"/>
    <property type="project" value="UniProtKB-KW"/>
</dbReference>
<feature type="domain" description="ATP-grasp" evidence="17">
    <location>
        <begin position="142"/>
        <end position="349"/>
    </location>
</feature>
<keyword evidence="4 15" id="KW-0479">Metal-binding</keyword>
<feature type="binding site" evidence="15">
    <location>
        <position position="316"/>
    </location>
    <ligand>
        <name>Mg(2+)</name>
        <dbReference type="ChEBI" id="CHEBI:18420"/>
        <label>2</label>
    </ligand>
</feature>
<reference evidence="18" key="1">
    <citation type="submission" date="2020-10" db="EMBL/GenBank/DDBJ databases">
        <authorList>
            <person name="Kadnikov V."/>
            <person name="Beletsky A.V."/>
            <person name="Mardanov A.V."/>
            <person name="Karnachuk O.V."/>
            <person name="Ravin N.V."/>
        </authorList>
    </citation>
    <scope>NUCLEOTIDE SEQUENCE</scope>
    <source>
        <strain evidence="18">Bu02</strain>
    </source>
</reference>
<keyword evidence="11 12" id="KW-0961">Cell wall biogenesis/degradation</keyword>
<evidence type="ECO:0000256" key="9">
    <source>
        <dbReference type="ARBA" id="ARBA00022984"/>
    </source>
</evidence>